<proteinExistence type="predicted"/>
<gene>
    <name evidence="1" type="ORF">B0T26DRAFT_704718</name>
</gene>
<sequence length="69" mass="8038">MCKYLPTAAPKARRISGNNSNYIMVSVNYLSSHRKGLKSLIEQRRKRTRQLVHAKSGRHQNSIFRTLRI</sequence>
<evidence type="ECO:0000313" key="1">
    <source>
        <dbReference type="EMBL" id="KAK0722943.1"/>
    </source>
</evidence>
<evidence type="ECO:0000313" key="2">
    <source>
        <dbReference type="Proteomes" id="UP001172101"/>
    </source>
</evidence>
<reference evidence="1" key="1">
    <citation type="submission" date="2023-06" db="EMBL/GenBank/DDBJ databases">
        <title>Genome-scale phylogeny and comparative genomics of the fungal order Sordariales.</title>
        <authorList>
            <consortium name="Lawrence Berkeley National Laboratory"/>
            <person name="Hensen N."/>
            <person name="Bonometti L."/>
            <person name="Westerberg I."/>
            <person name="Brannstrom I.O."/>
            <person name="Guillou S."/>
            <person name="Cros-Aarteil S."/>
            <person name="Calhoun S."/>
            <person name="Haridas S."/>
            <person name="Kuo A."/>
            <person name="Mondo S."/>
            <person name="Pangilinan J."/>
            <person name="Riley R."/>
            <person name="LaButti K."/>
            <person name="Andreopoulos B."/>
            <person name="Lipzen A."/>
            <person name="Chen C."/>
            <person name="Yanf M."/>
            <person name="Daum C."/>
            <person name="Ng V."/>
            <person name="Clum A."/>
            <person name="Steindorff A."/>
            <person name="Ohm R."/>
            <person name="Martin F."/>
            <person name="Silar P."/>
            <person name="Natvig D."/>
            <person name="Lalanne C."/>
            <person name="Gautier V."/>
            <person name="Ament-velasquez S.L."/>
            <person name="Kruys A."/>
            <person name="Hutchinson M.I."/>
            <person name="Powell A.J."/>
            <person name="Barry K."/>
            <person name="Miller A.N."/>
            <person name="Grigoriev I.V."/>
            <person name="Debuchy R."/>
            <person name="Gladieux P."/>
            <person name="Thoren M.H."/>
            <person name="Johannesson H."/>
        </authorList>
    </citation>
    <scope>NUCLEOTIDE SEQUENCE</scope>
    <source>
        <strain evidence="1">SMH2392-1A</strain>
    </source>
</reference>
<keyword evidence="2" id="KW-1185">Reference proteome</keyword>
<dbReference type="RefSeq" id="XP_060298867.1">
    <property type="nucleotide sequence ID" value="XM_060441720.1"/>
</dbReference>
<dbReference type="AlphaFoldDB" id="A0AA40E583"/>
<comment type="caution">
    <text evidence="1">The sequence shown here is derived from an EMBL/GenBank/DDBJ whole genome shotgun (WGS) entry which is preliminary data.</text>
</comment>
<dbReference type="GeneID" id="85324990"/>
<name>A0AA40E583_9PEZI</name>
<organism evidence="1 2">
    <name type="scientific">Lasiosphaeria miniovina</name>
    <dbReference type="NCBI Taxonomy" id="1954250"/>
    <lineage>
        <taxon>Eukaryota</taxon>
        <taxon>Fungi</taxon>
        <taxon>Dikarya</taxon>
        <taxon>Ascomycota</taxon>
        <taxon>Pezizomycotina</taxon>
        <taxon>Sordariomycetes</taxon>
        <taxon>Sordariomycetidae</taxon>
        <taxon>Sordariales</taxon>
        <taxon>Lasiosphaeriaceae</taxon>
        <taxon>Lasiosphaeria</taxon>
    </lineage>
</organism>
<dbReference type="Proteomes" id="UP001172101">
    <property type="component" value="Unassembled WGS sequence"/>
</dbReference>
<accession>A0AA40E583</accession>
<protein>
    <submittedName>
        <fullName evidence="1">Uncharacterized protein</fullName>
    </submittedName>
</protein>
<dbReference type="EMBL" id="JAUIRO010000003">
    <property type="protein sequence ID" value="KAK0722943.1"/>
    <property type="molecule type" value="Genomic_DNA"/>
</dbReference>